<dbReference type="SUPFAM" id="SSF52540">
    <property type="entry name" value="P-loop containing nucleoside triphosphate hydrolases"/>
    <property type="match status" value="1"/>
</dbReference>
<dbReference type="OrthoDB" id="7464126at2759"/>
<evidence type="ECO:0000256" key="1">
    <source>
        <dbReference type="ARBA" id="ARBA00022737"/>
    </source>
</evidence>
<feature type="domain" description="Nephrocystin 3-like N-terminal" evidence="3">
    <location>
        <begin position="270"/>
        <end position="443"/>
    </location>
</feature>
<dbReference type="PANTHER" id="PTHR10039:SF16">
    <property type="entry name" value="GPI INOSITOL-DEACYLASE"/>
    <property type="match status" value="1"/>
</dbReference>
<dbReference type="Proteomes" id="UP000235672">
    <property type="component" value="Unassembled WGS sequence"/>
</dbReference>
<name>A0A2J6PRD4_9HELO</name>
<keyword evidence="5" id="KW-1185">Reference proteome</keyword>
<proteinExistence type="predicted"/>
<evidence type="ECO:0000259" key="2">
    <source>
        <dbReference type="Pfam" id="PF24809"/>
    </source>
</evidence>
<feature type="domain" description="DUF7708" evidence="2">
    <location>
        <begin position="88"/>
        <end position="198"/>
    </location>
</feature>
<organism evidence="4 5">
    <name type="scientific">Hyaloscypha hepaticicola</name>
    <dbReference type="NCBI Taxonomy" id="2082293"/>
    <lineage>
        <taxon>Eukaryota</taxon>
        <taxon>Fungi</taxon>
        <taxon>Dikarya</taxon>
        <taxon>Ascomycota</taxon>
        <taxon>Pezizomycotina</taxon>
        <taxon>Leotiomycetes</taxon>
        <taxon>Helotiales</taxon>
        <taxon>Hyaloscyphaceae</taxon>
        <taxon>Hyaloscypha</taxon>
    </lineage>
</organism>
<evidence type="ECO:0008006" key="6">
    <source>
        <dbReference type="Google" id="ProtNLM"/>
    </source>
</evidence>
<dbReference type="InterPro" id="IPR027417">
    <property type="entry name" value="P-loop_NTPase"/>
</dbReference>
<dbReference type="STRING" id="1745343.A0A2J6PRD4"/>
<evidence type="ECO:0000313" key="5">
    <source>
        <dbReference type="Proteomes" id="UP000235672"/>
    </source>
</evidence>
<keyword evidence="1" id="KW-0677">Repeat</keyword>
<accession>A0A2J6PRD4</accession>
<evidence type="ECO:0000313" key="4">
    <source>
        <dbReference type="EMBL" id="PMD16578.1"/>
    </source>
</evidence>
<dbReference type="Pfam" id="PF24809">
    <property type="entry name" value="DUF7708"/>
    <property type="match status" value="1"/>
</dbReference>
<sequence length="1285" mass="146391">MAGNQTRLRVSGSLNNDAENNLWAQAIAQLDPSDRANINFSYDKLSILSDLEKETQTAQKRCDEKRLCYKRKNGEKVIFRDLFGKALIRFLLQATMGDIEKYEFVGESLERVSRCICRCQLLEKLYLGGNTAATAQFKSALVRLYGLILLYLLKAKGFFDKKRSMRMISSAFRDKTEFEECVDDISKGLDDVNQYAELICREDECFRYSELQNYLQEFDAPLKRIEMQIQEVRDDLEETRRRNILKWMSDTEKIPYMKHHKENRRQILKGTGEWLLTDGIFKEWNDDSASSLLWLHGIPGSGKSKLTSLVIQNALEASELGRTPRPAFFYCSRNAAEPLRAEPEAILTSIARQLATLTPASDILPPVVEMYKQEEAQGNASGSLDLDGAQELILKLIDVSPYTTIIIDALDECSKEGRGCLLDFIKTALVEASSLVKFFISSREDGDIVFNLQRFPNCRISSKKNRADIEAFVKSETRRLIRSGSLLRNSQQPQELEDTIVAKVSDDAHGMFRWASLQLQNLTTLKTDPDIKERLGKIPPSLEQLYQEIYALITTNQGVVSREVARNVFSLLLLARHDLKLAAFLALVRPTQHHLALQEVLDICCNLVVLDETLLVLRFAHLSVREFLETLPEYNSAKSHSAISLCCLKSVHDWKISGLNPTSWNFMEGGGYTIQYLVYHIDKAGVLERQKNTFLEKLAAFLQTRDLSRFKHPKGSIWQISKPPDYVDPEAVCIFNACAFGFYDVVDTLLSETLAQLPSSVKGDFQGLGKNENQTRVTDIYRVINFRHLKQAFTPATYSSLGDHAILHENFEVLQFLLKRQLYTLPEPLVLKAAQFPWMEESGILKVMLDIRGLDFLTTSVVKDAVIFAGKPGDRHAGGTLLVQYFLERGLKFQVNENFLFSITLRSVWTLESILLLIEADPGYVVSVHFLEQVIRSGHSLDTQLERLLQRCDPSQLTQIFFVEASLRCNTWNPIRFMMDINSDLRMTEELLTQFFHHERGRNVLLSLFQLSDKEPSQHLPLTQYFLYLAASHQNLDSILVRLLSGINSGLYESLEITQTILELMAKNCLHWETVKNLLALNPTVSITEIALVEAAKNPSVENILGHLLALPKTKHSQVTQRVLETTAEYTRFPLNITILLDRFTGFCITEEMLEALIRNPNAFNRNPVDVLQNPCLKLLEYLEQRFEQEDYHPSPALLESAVRFGGRHELVDCFFRTGKGLHVTDEILDIATTKQDSATLQVLVRWNPSLKVSSEALSSYGRRATGRNERDTPPELVKIRCYRV</sequence>
<dbReference type="Gene3D" id="3.40.50.300">
    <property type="entry name" value="P-loop containing nucleotide triphosphate hydrolases"/>
    <property type="match status" value="1"/>
</dbReference>
<dbReference type="EMBL" id="KZ613505">
    <property type="protein sequence ID" value="PMD16578.1"/>
    <property type="molecule type" value="Genomic_DNA"/>
</dbReference>
<dbReference type="Pfam" id="PF24883">
    <property type="entry name" value="NPHP3_N"/>
    <property type="match status" value="1"/>
</dbReference>
<gene>
    <name evidence="4" type="ORF">NA56DRAFT_692612</name>
</gene>
<evidence type="ECO:0000259" key="3">
    <source>
        <dbReference type="Pfam" id="PF24883"/>
    </source>
</evidence>
<reference evidence="4 5" key="1">
    <citation type="submission" date="2016-05" db="EMBL/GenBank/DDBJ databases">
        <title>A degradative enzymes factory behind the ericoid mycorrhizal symbiosis.</title>
        <authorList>
            <consortium name="DOE Joint Genome Institute"/>
            <person name="Martino E."/>
            <person name="Morin E."/>
            <person name="Grelet G."/>
            <person name="Kuo A."/>
            <person name="Kohler A."/>
            <person name="Daghino S."/>
            <person name="Barry K."/>
            <person name="Choi C."/>
            <person name="Cichocki N."/>
            <person name="Clum A."/>
            <person name="Copeland A."/>
            <person name="Hainaut M."/>
            <person name="Haridas S."/>
            <person name="Labutti K."/>
            <person name="Lindquist E."/>
            <person name="Lipzen A."/>
            <person name="Khouja H.-R."/>
            <person name="Murat C."/>
            <person name="Ohm R."/>
            <person name="Olson A."/>
            <person name="Spatafora J."/>
            <person name="Veneault-Fourrey C."/>
            <person name="Henrissat B."/>
            <person name="Grigoriev I."/>
            <person name="Martin F."/>
            <person name="Perotto S."/>
        </authorList>
    </citation>
    <scope>NUCLEOTIDE SEQUENCE [LARGE SCALE GENOMIC DNA]</scope>
    <source>
        <strain evidence="4 5">UAMH 7357</strain>
    </source>
</reference>
<protein>
    <recommendedName>
        <fullName evidence="6">NACHT domain-containing protein</fullName>
    </recommendedName>
</protein>
<dbReference type="InterPro" id="IPR056884">
    <property type="entry name" value="NPHP3-like_N"/>
</dbReference>
<dbReference type="InterPro" id="IPR056125">
    <property type="entry name" value="DUF7708"/>
</dbReference>
<dbReference type="PANTHER" id="PTHR10039">
    <property type="entry name" value="AMELOGENIN"/>
    <property type="match status" value="1"/>
</dbReference>